<dbReference type="eggNOG" id="ENOG502QSWW">
    <property type="taxonomic scope" value="Eukaryota"/>
</dbReference>
<keyword evidence="1" id="KW-1133">Transmembrane helix</keyword>
<protein>
    <submittedName>
        <fullName evidence="2">Uncharacterized protein</fullName>
    </submittedName>
</protein>
<dbReference type="EnsemblPlants" id="OGLUM06G03600.1">
    <property type="protein sequence ID" value="OGLUM06G03600.1"/>
    <property type="gene ID" value="OGLUM06G03600"/>
</dbReference>
<keyword evidence="3" id="KW-1185">Reference proteome</keyword>
<evidence type="ECO:0000313" key="2">
    <source>
        <dbReference type="EnsemblPlants" id="OGLUM06G03600.1"/>
    </source>
</evidence>
<reference evidence="2" key="2">
    <citation type="submission" date="2018-05" db="EMBL/GenBank/DDBJ databases">
        <title>OgluRS3 (Oryza glumaepatula Reference Sequence Version 3).</title>
        <authorList>
            <person name="Zhang J."/>
            <person name="Kudrna D."/>
            <person name="Lee S."/>
            <person name="Talag J."/>
            <person name="Welchert J."/>
            <person name="Wing R.A."/>
        </authorList>
    </citation>
    <scope>NUCLEOTIDE SEQUENCE [LARGE SCALE GENOMIC DNA]</scope>
</reference>
<organism evidence="2">
    <name type="scientific">Oryza glumipatula</name>
    <dbReference type="NCBI Taxonomy" id="40148"/>
    <lineage>
        <taxon>Eukaryota</taxon>
        <taxon>Viridiplantae</taxon>
        <taxon>Streptophyta</taxon>
        <taxon>Embryophyta</taxon>
        <taxon>Tracheophyta</taxon>
        <taxon>Spermatophyta</taxon>
        <taxon>Magnoliopsida</taxon>
        <taxon>Liliopsida</taxon>
        <taxon>Poales</taxon>
        <taxon>Poaceae</taxon>
        <taxon>BOP clade</taxon>
        <taxon>Oryzoideae</taxon>
        <taxon>Oryzeae</taxon>
        <taxon>Oryzinae</taxon>
        <taxon>Oryza</taxon>
    </lineage>
</organism>
<dbReference type="Proteomes" id="UP000026961">
    <property type="component" value="Chromosome 6"/>
</dbReference>
<dbReference type="HOGENOM" id="CLU_2444447_0_0_1"/>
<dbReference type="PROSITE" id="PS51257">
    <property type="entry name" value="PROKAR_LIPOPROTEIN"/>
    <property type="match status" value="1"/>
</dbReference>
<dbReference type="STRING" id="40148.A0A0E0A570"/>
<evidence type="ECO:0000256" key="1">
    <source>
        <dbReference type="SAM" id="Phobius"/>
    </source>
</evidence>
<dbReference type="Gramene" id="OGLUM06G03600.1">
    <property type="protein sequence ID" value="OGLUM06G03600.1"/>
    <property type="gene ID" value="OGLUM06G03600"/>
</dbReference>
<dbReference type="AlphaFoldDB" id="A0A0E0A570"/>
<keyword evidence="1" id="KW-0812">Transmembrane</keyword>
<evidence type="ECO:0000313" key="3">
    <source>
        <dbReference type="Proteomes" id="UP000026961"/>
    </source>
</evidence>
<sequence length="90" mass="9727">MQSSSVKSEMYPVWTVSLFTLFGCIDPVTAYNGLDYKGPLSKMVYRICIHCGYVLLMSIPTISSGVGNTAIGILTAISFIKGFHTSLALV</sequence>
<name>A0A0E0A570_9ORYZ</name>
<accession>A0A0E0A570</accession>
<keyword evidence="1" id="KW-0472">Membrane</keyword>
<feature type="transmembrane region" description="Helical" evidence="1">
    <location>
        <begin position="43"/>
        <end position="63"/>
    </location>
</feature>
<proteinExistence type="predicted"/>
<feature type="transmembrane region" description="Helical" evidence="1">
    <location>
        <begin position="12"/>
        <end position="31"/>
    </location>
</feature>
<reference evidence="2" key="1">
    <citation type="submission" date="2015-04" db="UniProtKB">
        <authorList>
            <consortium name="EnsemblPlants"/>
        </authorList>
    </citation>
    <scope>IDENTIFICATION</scope>
</reference>